<evidence type="ECO:0000313" key="3">
    <source>
        <dbReference type="Proteomes" id="UP000243459"/>
    </source>
</evidence>
<gene>
    <name evidence="2" type="ORF">A4U43_C10F17670</name>
</gene>
<feature type="compositionally biased region" description="Basic and acidic residues" evidence="1">
    <location>
        <begin position="58"/>
        <end position="69"/>
    </location>
</feature>
<dbReference type="AlphaFoldDB" id="A0A5P1E3K8"/>
<proteinExistence type="predicted"/>
<dbReference type="Proteomes" id="UP000243459">
    <property type="component" value="Chromosome 10"/>
</dbReference>
<reference evidence="3" key="1">
    <citation type="journal article" date="2017" name="Nat. Commun.">
        <title>The asparagus genome sheds light on the origin and evolution of a young Y chromosome.</title>
        <authorList>
            <person name="Harkess A."/>
            <person name="Zhou J."/>
            <person name="Xu C."/>
            <person name="Bowers J.E."/>
            <person name="Van der Hulst R."/>
            <person name="Ayyampalayam S."/>
            <person name="Mercati F."/>
            <person name="Riccardi P."/>
            <person name="McKain M.R."/>
            <person name="Kakrana A."/>
            <person name="Tang H."/>
            <person name="Ray J."/>
            <person name="Groenendijk J."/>
            <person name="Arikit S."/>
            <person name="Mathioni S.M."/>
            <person name="Nakano M."/>
            <person name="Shan H."/>
            <person name="Telgmann-Rauber A."/>
            <person name="Kanno A."/>
            <person name="Yue Z."/>
            <person name="Chen H."/>
            <person name="Li W."/>
            <person name="Chen Y."/>
            <person name="Xu X."/>
            <person name="Zhang Y."/>
            <person name="Luo S."/>
            <person name="Chen H."/>
            <person name="Gao J."/>
            <person name="Mao Z."/>
            <person name="Pires J.C."/>
            <person name="Luo M."/>
            <person name="Kudrna D."/>
            <person name="Wing R.A."/>
            <person name="Meyers B.C."/>
            <person name="Yi K."/>
            <person name="Kong H."/>
            <person name="Lavrijsen P."/>
            <person name="Sunseri F."/>
            <person name="Falavigna A."/>
            <person name="Ye Y."/>
            <person name="Leebens-Mack J.H."/>
            <person name="Chen G."/>
        </authorList>
    </citation>
    <scope>NUCLEOTIDE SEQUENCE [LARGE SCALE GENOMIC DNA]</scope>
    <source>
        <strain evidence="3">cv. DH0086</strain>
    </source>
</reference>
<protein>
    <submittedName>
        <fullName evidence="2">Uncharacterized protein</fullName>
    </submittedName>
</protein>
<sequence>MVLGQQLGRMGIAASAGGGRLKFGRTPEKAKYLARLRWKRRGLAHKRSFMNQLAAARHKSEQKEIDKIRGPKGKLSTSKEPGTSTPHFPARVGASS</sequence>
<keyword evidence="3" id="KW-1185">Reference proteome</keyword>
<feature type="compositionally biased region" description="Polar residues" evidence="1">
    <location>
        <begin position="75"/>
        <end position="86"/>
    </location>
</feature>
<evidence type="ECO:0000313" key="2">
    <source>
        <dbReference type="EMBL" id="ONK57204.1"/>
    </source>
</evidence>
<evidence type="ECO:0000256" key="1">
    <source>
        <dbReference type="SAM" id="MobiDB-lite"/>
    </source>
</evidence>
<organism evidence="2 3">
    <name type="scientific">Asparagus officinalis</name>
    <name type="common">Garden asparagus</name>
    <dbReference type="NCBI Taxonomy" id="4686"/>
    <lineage>
        <taxon>Eukaryota</taxon>
        <taxon>Viridiplantae</taxon>
        <taxon>Streptophyta</taxon>
        <taxon>Embryophyta</taxon>
        <taxon>Tracheophyta</taxon>
        <taxon>Spermatophyta</taxon>
        <taxon>Magnoliopsida</taxon>
        <taxon>Liliopsida</taxon>
        <taxon>Asparagales</taxon>
        <taxon>Asparagaceae</taxon>
        <taxon>Asparagoideae</taxon>
        <taxon>Asparagus</taxon>
    </lineage>
</organism>
<dbReference type="EMBL" id="CM007390">
    <property type="protein sequence ID" value="ONK57204.1"/>
    <property type="molecule type" value="Genomic_DNA"/>
</dbReference>
<dbReference type="Gramene" id="ONK57204">
    <property type="protein sequence ID" value="ONK57204"/>
    <property type="gene ID" value="A4U43_C10F17670"/>
</dbReference>
<feature type="region of interest" description="Disordered" evidence="1">
    <location>
        <begin position="54"/>
        <end position="96"/>
    </location>
</feature>
<accession>A0A5P1E3K8</accession>
<name>A0A5P1E3K8_ASPOF</name>